<organism evidence="4 5">
    <name type="scientific">Streptomyces nanshensis</name>
    <dbReference type="NCBI Taxonomy" id="518642"/>
    <lineage>
        <taxon>Bacteria</taxon>
        <taxon>Bacillati</taxon>
        <taxon>Actinomycetota</taxon>
        <taxon>Actinomycetes</taxon>
        <taxon>Kitasatosporales</taxon>
        <taxon>Streptomycetaceae</taxon>
        <taxon>Streptomyces</taxon>
    </lineage>
</organism>
<dbReference type="InterPro" id="IPR012495">
    <property type="entry name" value="TadE-like_dom"/>
</dbReference>
<reference evidence="4 5" key="1">
    <citation type="journal article" date="2016" name="Front. Microbiol.">
        <title>Comparative Genomics Analysis of Streptomyces Species Reveals Their Adaptation to the Marine Environment and Their Diversity at the Genomic Level.</title>
        <authorList>
            <person name="Tian X."/>
            <person name="Zhang Z."/>
            <person name="Yang T."/>
            <person name="Chen M."/>
            <person name="Li J."/>
            <person name="Chen F."/>
            <person name="Yang J."/>
            <person name="Li W."/>
            <person name="Zhang B."/>
            <person name="Zhang Z."/>
            <person name="Wu J."/>
            <person name="Zhang C."/>
            <person name="Long L."/>
            <person name="Xiao J."/>
        </authorList>
    </citation>
    <scope>NUCLEOTIDE SEQUENCE [LARGE SCALE GENOMIC DNA]</scope>
    <source>
        <strain evidence="4 5">SCSIO M10372</strain>
    </source>
</reference>
<comment type="caution">
    <text evidence="4">The sequence shown here is derived from an EMBL/GenBank/DDBJ whole genome shotgun (WGS) entry which is preliminary data.</text>
</comment>
<keyword evidence="2" id="KW-1133">Transmembrane helix</keyword>
<sequence length="167" mass="17185">MTTTTTRTARGTIRGPGGAGGARGAREVRGPGAQGLRCGRGLGALRRDDRGQTAVEFLGMTPFIILIMLVLWECALIGYTFSLAGNAADVAARKGSGAEYAPGAACRAGAMEDLPAAWASGARVSCGRGADLYEATVTLKVPVLVPGLFDLDIDIDGEAGSALEDWR</sequence>
<feature type="compositionally biased region" description="Low complexity" evidence="1">
    <location>
        <begin position="1"/>
        <end position="13"/>
    </location>
</feature>
<feature type="transmembrane region" description="Helical" evidence="2">
    <location>
        <begin position="54"/>
        <end position="72"/>
    </location>
</feature>
<feature type="domain" description="TadE-like" evidence="3">
    <location>
        <begin position="51"/>
        <end position="93"/>
    </location>
</feature>
<keyword evidence="5" id="KW-1185">Reference proteome</keyword>
<name>A0A1E7LEX6_9ACTN</name>
<evidence type="ECO:0000256" key="1">
    <source>
        <dbReference type="SAM" id="MobiDB-lite"/>
    </source>
</evidence>
<accession>A0A1E7LEX6</accession>
<dbReference type="EMBL" id="LJGZ01000114">
    <property type="protein sequence ID" value="OEV14503.1"/>
    <property type="molecule type" value="Genomic_DNA"/>
</dbReference>
<dbReference type="Proteomes" id="UP000175971">
    <property type="component" value="Unassembled WGS sequence"/>
</dbReference>
<evidence type="ECO:0000313" key="5">
    <source>
        <dbReference type="Proteomes" id="UP000175971"/>
    </source>
</evidence>
<feature type="region of interest" description="Disordered" evidence="1">
    <location>
        <begin position="1"/>
        <end position="34"/>
    </location>
</feature>
<evidence type="ECO:0000256" key="2">
    <source>
        <dbReference type="SAM" id="Phobius"/>
    </source>
</evidence>
<proteinExistence type="predicted"/>
<keyword evidence="2" id="KW-0812">Transmembrane</keyword>
<dbReference type="Pfam" id="PF07811">
    <property type="entry name" value="TadE"/>
    <property type="match status" value="1"/>
</dbReference>
<dbReference type="RefSeq" id="WP_070205198.1">
    <property type="nucleotide sequence ID" value="NZ_LJGZ01000114.1"/>
</dbReference>
<protein>
    <submittedName>
        <fullName evidence="4">Septum formation initiator</fullName>
    </submittedName>
</protein>
<feature type="compositionally biased region" description="Gly residues" evidence="1">
    <location>
        <begin position="14"/>
        <end position="23"/>
    </location>
</feature>
<gene>
    <name evidence="4" type="ORF">AN221_42240</name>
</gene>
<evidence type="ECO:0000313" key="4">
    <source>
        <dbReference type="EMBL" id="OEV14503.1"/>
    </source>
</evidence>
<keyword evidence="2" id="KW-0472">Membrane</keyword>
<evidence type="ECO:0000259" key="3">
    <source>
        <dbReference type="Pfam" id="PF07811"/>
    </source>
</evidence>
<dbReference type="AlphaFoldDB" id="A0A1E7LEX6"/>
<dbReference type="PATRIC" id="fig|518642.7.peg.8318"/>